<accession>A0A562BD35</accession>
<evidence type="ECO:0000256" key="3">
    <source>
        <dbReference type="ARBA" id="ARBA00022729"/>
    </source>
</evidence>
<dbReference type="Pfam" id="PF13202">
    <property type="entry name" value="EF-hand_5"/>
    <property type="match status" value="2"/>
</dbReference>
<keyword evidence="6" id="KW-0413">Isomerase</keyword>
<dbReference type="EC" id="5.2.1.8" evidence="2"/>
<dbReference type="PANTHER" id="PTHR46222">
    <property type="entry name" value="PEPTIDYL-PROLYL CIS-TRANS ISOMERASE FKBP7/14"/>
    <property type="match status" value="1"/>
</dbReference>
<evidence type="ECO:0000256" key="5">
    <source>
        <dbReference type="ARBA" id="ARBA00023110"/>
    </source>
</evidence>
<reference evidence="11 12" key="1">
    <citation type="submission" date="2019-07" db="EMBL/GenBank/DDBJ databases">
        <title>Genome sequencing of lignin-degrading bacterial isolates.</title>
        <authorList>
            <person name="Gladden J."/>
        </authorList>
    </citation>
    <scope>NUCLEOTIDE SEQUENCE [LARGE SCALE GENOMIC DNA]</scope>
    <source>
        <strain evidence="11 12">J11</strain>
    </source>
</reference>
<dbReference type="InterPro" id="IPR052273">
    <property type="entry name" value="PPIase_FKBP"/>
</dbReference>
<keyword evidence="3 9" id="KW-0732">Signal</keyword>
<dbReference type="AlphaFoldDB" id="A0A562BD35"/>
<feature type="chain" id="PRO_5022110917" description="peptidylprolyl isomerase" evidence="9">
    <location>
        <begin position="31"/>
        <end position="215"/>
    </location>
</feature>
<evidence type="ECO:0000256" key="8">
    <source>
        <dbReference type="SAM" id="MobiDB-lite"/>
    </source>
</evidence>
<evidence type="ECO:0000313" key="12">
    <source>
        <dbReference type="Proteomes" id="UP000318141"/>
    </source>
</evidence>
<feature type="compositionally biased region" description="Basic and acidic residues" evidence="8">
    <location>
        <begin position="165"/>
        <end position="184"/>
    </location>
</feature>
<keyword evidence="12" id="KW-1185">Reference proteome</keyword>
<evidence type="ECO:0000259" key="10">
    <source>
        <dbReference type="PROSITE" id="PS50222"/>
    </source>
</evidence>
<protein>
    <recommendedName>
        <fullName evidence="2">peptidylprolyl isomerase</fullName>
        <ecNumber evidence="2">5.2.1.8</ecNumber>
    </recommendedName>
    <alternativeName>
        <fullName evidence="7">Rotamase</fullName>
    </alternativeName>
</protein>
<feature type="region of interest" description="Disordered" evidence="8">
    <location>
        <begin position="32"/>
        <end position="80"/>
    </location>
</feature>
<dbReference type="PANTHER" id="PTHR46222:SF3">
    <property type="entry name" value="PEPTIDYLPROLYL ISOMERASE"/>
    <property type="match status" value="1"/>
</dbReference>
<dbReference type="InterPro" id="IPR002048">
    <property type="entry name" value="EF_hand_dom"/>
</dbReference>
<feature type="domain" description="EF-hand" evidence="10">
    <location>
        <begin position="91"/>
        <end position="126"/>
    </location>
</feature>
<proteinExistence type="predicted"/>
<dbReference type="Pfam" id="PF13499">
    <property type="entry name" value="EF-hand_7"/>
    <property type="match status" value="1"/>
</dbReference>
<dbReference type="EMBL" id="VLJN01000026">
    <property type="protein sequence ID" value="TWG83083.1"/>
    <property type="molecule type" value="Genomic_DNA"/>
</dbReference>
<dbReference type="GO" id="GO:0005509">
    <property type="term" value="F:calcium ion binding"/>
    <property type="evidence" value="ECO:0007669"/>
    <property type="project" value="InterPro"/>
</dbReference>
<evidence type="ECO:0000256" key="4">
    <source>
        <dbReference type="ARBA" id="ARBA00022737"/>
    </source>
</evidence>
<dbReference type="SUPFAM" id="SSF47473">
    <property type="entry name" value="EF-hand"/>
    <property type="match status" value="1"/>
</dbReference>
<evidence type="ECO:0000256" key="9">
    <source>
        <dbReference type="SAM" id="SignalP"/>
    </source>
</evidence>
<feature type="signal peptide" evidence="9">
    <location>
        <begin position="1"/>
        <end position="30"/>
    </location>
</feature>
<organism evidence="11 12">
    <name type="scientific">Cupriavidus gilardii J11</name>
    <dbReference type="NCBI Taxonomy" id="936133"/>
    <lineage>
        <taxon>Bacteria</taxon>
        <taxon>Pseudomonadati</taxon>
        <taxon>Pseudomonadota</taxon>
        <taxon>Betaproteobacteria</taxon>
        <taxon>Burkholderiales</taxon>
        <taxon>Burkholderiaceae</taxon>
        <taxon>Cupriavidus</taxon>
    </lineage>
</organism>
<feature type="region of interest" description="Disordered" evidence="8">
    <location>
        <begin position="151"/>
        <end position="215"/>
    </location>
</feature>
<feature type="compositionally biased region" description="Basic residues" evidence="8">
    <location>
        <begin position="57"/>
        <end position="76"/>
    </location>
</feature>
<dbReference type="GO" id="GO:0003755">
    <property type="term" value="F:peptidyl-prolyl cis-trans isomerase activity"/>
    <property type="evidence" value="ECO:0007669"/>
    <property type="project" value="UniProtKB-KW"/>
</dbReference>
<dbReference type="OrthoDB" id="5461251at2"/>
<keyword evidence="4" id="KW-0677">Repeat</keyword>
<dbReference type="Gene3D" id="1.10.238.10">
    <property type="entry name" value="EF-hand"/>
    <property type="match status" value="2"/>
</dbReference>
<keyword evidence="5" id="KW-0697">Rotamase</keyword>
<dbReference type="InterPro" id="IPR018247">
    <property type="entry name" value="EF_Hand_1_Ca_BS"/>
</dbReference>
<evidence type="ECO:0000256" key="1">
    <source>
        <dbReference type="ARBA" id="ARBA00000971"/>
    </source>
</evidence>
<dbReference type="PROSITE" id="PS50222">
    <property type="entry name" value="EF_HAND_2"/>
    <property type="match status" value="3"/>
</dbReference>
<dbReference type="InterPro" id="IPR011992">
    <property type="entry name" value="EF-hand-dom_pair"/>
</dbReference>
<dbReference type="Proteomes" id="UP000318141">
    <property type="component" value="Unassembled WGS sequence"/>
</dbReference>
<evidence type="ECO:0000256" key="2">
    <source>
        <dbReference type="ARBA" id="ARBA00013194"/>
    </source>
</evidence>
<feature type="compositionally biased region" description="Low complexity" evidence="8">
    <location>
        <begin position="197"/>
        <end position="215"/>
    </location>
</feature>
<sequence length="215" mass="23195">MPRTTFKSRPVQQLLAASAVFLAIGGSAMAQTATPQAAPQATPPAAQPGTPGSRPHRDGKHHGHRGHHGHHGHHGGKLWMKSIDTDRDGAISKAEADAMFARIDTNQDGKLDQGEMRAYRKAQHEQFRAEMRQRFDAGFKAADKDGDGALTKQEAQAGMPPLARNFDRLDANKDGKLTQDEIRSGMRRAHDRRGGPRDPNAAPRNTPAAPATQGG</sequence>
<comment type="catalytic activity">
    <reaction evidence="1">
        <text>[protein]-peptidylproline (omega=180) = [protein]-peptidylproline (omega=0)</text>
        <dbReference type="Rhea" id="RHEA:16237"/>
        <dbReference type="Rhea" id="RHEA-COMP:10747"/>
        <dbReference type="Rhea" id="RHEA-COMP:10748"/>
        <dbReference type="ChEBI" id="CHEBI:83833"/>
        <dbReference type="ChEBI" id="CHEBI:83834"/>
        <dbReference type="EC" id="5.2.1.8"/>
    </reaction>
</comment>
<dbReference type="PROSITE" id="PS00018">
    <property type="entry name" value="EF_HAND_1"/>
    <property type="match status" value="2"/>
</dbReference>
<gene>
    <name evidence="11" type="ORF">L602_003200000160</name>
</gene>
<name>A0A562BD35_9BURK</name>
<comment type="caution">
    <text evidence="11">The sequence shown here is derived from an EMBL/GenBank/DDBJ whole genome shotgun (WGS) entry which is preliminary data.</text>
</comment>
<evidence type="ECO:0000313" key="11">
    <source>
        <dbReference type="EMBL" id="TWG83083.1"/>
    </source>
</evidence>
<feature type="domain" description="EF-hand" evidence="10">
    <location>
        <begin position="166"/>
        <end position="192"/>
    </location>
</feature>
<evidence type="ECO:0000256" key="7">
    <source>
        <dbReference type="ARBA" id="ARBA00029569"/>
    </source>
</evidence>
<feature type="domain" description="EF-hand" evidence="10">
    <location>
        <begin position="130"/>
        <end position="165"/>
    </location>
</feature>
<evidence type="ECO:0000256" key="6">
    <source>
        <dbReference type="ARBA" id="ARBA00023235"/>
    </source>
</evidence>
<dbReference type="SMART" id="SM00054">
    <property type="entry name" value="EFh"/>
    <property type="match status" value="3"/>
</dbReference>